<dbReference type="SUPFAM" id="SSF53187">
    <property type="entry name" value="Zn-dependent exopeptidases"/>
    <property type="match status" value="1"/>
</dbReference>
<evidence type="ECO:0000256" key="1">
    <source>
        <dbReference type="SAM" id="SignalP"/>
    </source>
</evidence>
<accession>A0A4P7A068</accession>
<reference evidence="3 4" key="1">
    <citation type="submission" date="2019-03" db="EMBL/GenBank/DDBJ databases">
        <title>Complete genome sequence of Paenisporosarcina antarctica CGMCC 1.6503T.</title>
        <authorList>
            <person name="Rong J.-C."/>
            <person name="Chi N.-Y."/>
            <person name="Zhang Q.-F."/>
        </authorList>
    </citation>
    <scope>NUCLEOTIDE SEQUENCE [LARGE SCALE GENOMIC DNA]</scope>
    <source>
        <strain evidence="3 4">CGMCC 1.6503</strain>
    </source>
</reference>
<dbReference type="Pfam" id="PF04122">
    <property type="entry name" value="CW_binding_2"/>
    <property type="match status" value="3"/>
</dbReference>
<dbReference type="Pfam" id="PF01520">
    <property type="entry name" value="Amidase_3"/>
    <property type="match status" value="1"/>
</dbReference>
<dbReference type="CDD" id="cd02696">
    <property type="entry name" value="MurNAc-LAA"/>
    <property type="match status" value="1"/>
</dbReference>
<dbReference type="Proteomes" id="UP000294292">
    <property type="component" value="Chromosome"/>
</dbReference>
<dbReference type="GO" id="GO:0008745">
    <property type="term" value="F:N-acetylmuramoyl-L-alanine amidase activity"/>
    <property type="evidence" value="ECO:0007669"/>
    <property type="project" value="InterPro"/>
</dbReference>
<proteinExistence type="predicted"/>
<dbReference type="RefSeq" id="WP_134210345.1">
    <property type="nucleotide sequence ID" value="NZ_CP038015.1"/>
</dbReference>
<protein>
    <recommendedName>
        <fullName evidence="2">MurNAc-LAA domain-containing protein</fullName>
    </recommendedName>
</protein>
<evidence type="ECO:0000313" key="4">
    <source>
        <dbReference type="Proteomes" id="UP000294292"/>
    </source>
</evidence>
<dbReference type="InterPro" id="IPR007253">
    <property type="entry name" value="Cell_wall-bd_2"/>
</dbReference>
<dbReference type="EMBL" id="CP038015">
    <property type="protein sequence ID" value="QBP41769.1"/>
    <property type="molecule type" value="Genomic_DNA"/>
</dbReference>
<dbReference type="Gene3D" id="3.40.50.12090">
    <property type="match status" value="2"/>
</dbReference>
<dbReference type="InterPro" id="IPR051922">
    <property type="entry name" value="Bact_Sporulation_Assoc"/>
</dbReference>
<dbReference type="PANTHER" id="PTHR30032">
    <property type="entry name" value="N-ACETYLMURAMOYL-L-ALANINE AMIDASE-RELATED"/>
    <property type="match status" value="1"/>
</dbReference>
<dbReference type="Gene3D" id="3.40.630.40">
    <property type="entry name" value="Zn-dependent exopeptidases"/>
    <property type="match status" value="1"/>
</dbReference>
<feature type="chain" id="PRO_5020748935" description="MurNAc-LAA domain-containing protein" evidence="1">
    <location>
        <begin position="25"/>
        <end position="745"/>
    </location>
</feature>
<feature type="signal peptide" evidence="1">
    <location>
        <begin position="1"/>
        <end position="24"/>
    </location>
</feature>
<evidence type="ECO:0000259" key="2">
    <source>
        <dbReference type="SMART" id="SM00646"/>
    </source>
</evidence>
<dbReference type="OrthoDB" id="9763643at2"/>
<gene>
    <name evidence="3" type="ORF">E2636_11695</name>
</gene>
<dbReference type="InterPro" id="IPR002508">
    <property type="entry name" value="MurNAc-LAA_cat"/>
</dbReference>
<dbReference type="AlphaFoldDB" id="A0A4P7A068"/>
<feature type="domain" description="MurNAc-LAA" evidence="2">
    <location>
        <begin position="107"/>
        <end position="234"/>
    </location>
</feature>
<dbReference type="SMART" id="SM00646">
    <property type="entry name" value="Ami_3"/>
    <property type="match status" value="1"/>
</dbReference>
<sequence>MFKALIKIICIALIVLSIPVSTQAAEVMKPLIVIDPGHGGKYGGTTGYSGSKTGYYEKQANLEVSLRLRGVLQARGYEVKMTRTTDKHFSNASSAEDLKARTSLSNSMVAGRNDNSIFVSVHHNASSSPTYSGYETYYYNKNFQDSNYPADPLQLKYSVESGRLAQTTHTSVINSGANSEGRGIVHQSLYVTRNAQVPAILSEVEYMSNPIAESKVKTAKFQQGIAVALADGVDKFFKIFEVKNSKNVVIKTFNTKDEAITYAKTQTNVTVFDKRAGTTIFDNTTTDYRVYHPSVELTQTKFSTEKEAITFASKYRNTRVVHHPTAEVRWSNYIAKKFDVLDANKVVINQHYQRVVAETSAESLTKATLQNSETNFTLWSSIVPQAFEVRHKDNGTLKAFYDKTLAQNYAALWPGTTVYDTTKKVVVYTNPTLITPKAVSKTVSAKSRYLTAIEVSKTLYPNAFNSTKTQKTVVLATAFEYADALSAGPLAMYYGNAPILLNPASNLNADVLAEIKRLGANQIVLVGGEIALSAKVASQLQTALPQAKVERLAGKSRYETNSVINNKLPKANGIFIASGSNFPDALAATSIAVTQGWHIVLSNGTTYSDSINDQIYSKPTVIVGGTLAVSKILEEKIKERAGSDYVTRLSGKDRYGTNAALIEHFSQTFKSPTFVVSTGTNYPDALVSSSLSGKYQAPLFLVGNSISETLRPTLTSYLAQRVTKTSLYTGGIVPTAVKTEIDQLK</sequence>
<keyword evidence="1" id="KW-0732">Signal</keyword>
<keyword evidence="4" id="KW-1185">Reference proteome</keyword>
<dbReference type="KEGG" id="panc:E2636_11695"/>
<organism evidence="3 4">
    <name type="scientific">Paenisporosarcina antarctica</name>
    <dbReference type="NCBI Taxonomy" id="417367"/>
    <lineage>
        <taxon>Bacteria</taxon>
        <taxon>Bacillati</taxon>
        <taxon>Bacillota</taxon>
        <taxon>Bacilli</taxon>
        <taxon>Bacillales</taxon>
        <taxon>Caryophanaceae</taxon>
        <taxon>Paenisporosarcina</taxon>
    </lineage>
</organism>
<evidence type="ECO:0000313" key="3">
    <source>
        <dbReference type="EMBL" id="QBP41769.1"/>
    </source>
</evidence>
<name>A0A4P7A068_9BACL</name>
<dbReference type="GO" id="GO:0009253">
    <property type="term" value="P:peptidoglycan catabolic process"/>
    <property type="evidence" value="ECO:0007669"/>
    <property type="project" value="InterPro"/>
</dbReference>
<dbReference type="PANTHER" id="PTHR30032:SF8">
    <property type="entry name" value="GERMINATION-SPECIFIC N-ACETYLMURAMOYL-L-ALANINE AMIDASE"/>
    <property type="match status" value="1"/>
</dbReference>